<feature type="transmembrane region" description="Helical" evidence="1">
    <location>
        <begin position="80"/>
        <end position="101"/>
    </location>
</feature>
<evidence type="ECO:0000259" key="2">
    <source>
        <dbReference type="Pfam" id="PF05425"/>
    </source>
</evidence>
<dbReference type="Proteomes" id="UP001165541">
    <property type="component" value="Unassembled WGS sequence"/>
</dbReference>
<dbReference type="EMBL" id="JAMKFE010000001">
    <property type="protein sequence ID" value="MCM5678156.1"/>
    <property type="molecule type" value="Genomic_DNA"/>
</dbReference>
<dbReference type="InterPro" id="IPR008457">
    <property type="entry name" value="Cu-R_CopD_dom"/>
</dbReference>
<accession>A0ABT0YHE1</accession>
<evidence type="ECO:0000256" key="1">
    <source>
        <dbReference type="SAM" id="Phobius"/>
    </source>
</evidence>
<protein>
    <submittedName>
        <fullName evidence="3">CopD family protein</fullName>
    </submittedName>
</protein>
<reference evidence="3" key="1">
    <citation type="submission" date="2022-05" db="EMBL/GenBank/DDBJ databases">
        <title>Schlegelella sp. nov., isolated from mangrove soil.</title>
        <authorList>
            <person name="Liu Y."/>
            <person name="Ge X."/>
            <person name="Liu W."/>
        </authorList>
    </citation>
    <scope>NUCLEOTIDE SEQUENCE</scope>
    <source>
        <strain evidence="3">S2-27</strain>
    </source>
</reference>
<dbReference type="RefSeq" id="WP_251776301.1">
    <property type="nucleotide sequence ID" value="NZ_JAMKFE010000001.1"/>
</dbReference>
<evidence type="ECO:0000313" key="3">
    <source>
        <dbReference type="EMBL" id="MCM5678156.1"/>
    </source>
</evidence>
<keyword evidence="4" id="KW-1185">Reference proteome</keyword>
<keyword evidence="1" id="KW-1133">Transmembrane helix</keyword>
<comment type="caution">
    <text evidence="3">The sequence shown here is derived from an EMBL/GenBank/DDBJ whole genome shotgun (WGS) entry which is preliminary data.</text>
</comment>
<dbReference type="Pfam" id="PF05425">
    <property type="entry name" value="CopD"/>
    <property type="match status" value="1"/>
</dbReference>
<evidence type="ECO:0000313" key="4">
    <source>
        <dbReference type="Proteomes" id="UP001165541"/>
    </source>
</evidence>
<keyword evidence="1" id="KW-0472">Membrane</keyword>
<organism evidence="3 4">
    <name type="scientific">Caldimonas mangrovi</name>
    <dbReference type="NCBI Taxonomy" id="2944811"/>
    <lineage>
        <taxon>Bacteria</taxon>
        <taxon>Pseudomonadati</taxon>
        <taxon>Pseudomonadota</taxon>
        <taxon>Betaproteobacteria</taxon>
        <taxon>Burkholderiales</taxon>
        <taxon>Sphaerotilaceae</taxon>
        <taxon>Caldimonas</taxon>
    </lineage>
</organism>
<gene>
    <name evidence="3" type="ORF">M8A51_01250</name>
</gene>
<feature type="transmembrane region" description="Helical" evidence="1">
    <location>
        <begin position="51"/>
        <end position="73"/>
    </location>
</feature>
<feature type="transmembrane region" description="Helical" evidence="1">
    <location>
        <begin position="131"/>
        <end position="149"/>
    </location>
</feature>
<sequence>MLYALLLVLHVLAAAAWVGGMACMHFAVRPAAVSALQPPQRVPFMMVVLSRFFTGVAASIGVLLVSGVSMIAYRGGFAAVHWSIHAMLAMGLLMIAVFGHVRFATYPRAQRAATAADWKAAAMQLDSIRRLVAFNLVLGTLTFAIALAGRTL</sequence>
<feature type="domain" description="Copper resistance protein D" evidence="2">
    <location>
        <begin position="48"/>
        <end position="146"/>
    </location>
</feature>
<keyword evidence="1" id="KW-0812">Transmembrane</keyword>
<proteinExistence type="predicted"/>
<name>A0ABT0YHE1_9BURK</name>